<keyword evidence="1" id="KW-1133">Transmembrane helix</keyword>
<reference evidence="4 5" key="1">
    <citation type="submission" date="2023-09" db="EMBL/GenBank/DDBJ databases">
        <title>Xinfangfangia sedmenti sp. nov., isolated the sedment.</title>
        <authorList>
            <person name="Xu L."/>
        </authorList>
    </citation>
    <scope>NUCLEOTIDE SEQUENCE [LARGE SCALE GENOMIC DNA]</scope>
    <source>
        <strain evidence="4 5">LG-4</strain>
    </source>
</reference>
<evidence type="ECO:0000313" key="4">
    <source>
        <dbReference type="EMBL" id="MDR5654908.1"/>
    </source>
</evidence>
<dbReference type="Pfam" id="PF15420">
    <property type="entry name" value="Abhydrolase_9_N"/>
    <property type="match status" value="1"/>
</dbReference>
<accession>A0ABU1FEA4</accession>
<feature type="domain" description="Alpha/beta-hydrolase N-terminal" evidence="3">
    <location>
        <begin position="35"/>
        <end position="236"/>
    </location>
</feature>
<dbReference type="Pfam" id="PF10081">
    <property type="entry name" value="Abhydrolase_9"/>
    <property type="match status" value="1"/>
</dbReference>
<evidence type="ECO:0000313" key="5">
    <source>
        <dbReference type="Proteomes" id="UP001247754"/>
    </source>
</evidence>
<keyword evidence="1" id="KW-0812">Transmembrane</keyword>
<keyword evidence="5" id="KW-1185">Reference proteome</keyword>
<sequence>MSALRRLSAFATRIPRVHVSGPGLLLGALCFAAALTPSLIPRAGLVQGLLAGASFVAGYGVAVAGHLLWHLLELPQWRGPRAWRLAGVVALAVMIRALWRAAEWQDMLRAAMDLPPVETVRPFTIAATALATAALLICLARLFRRAGLALARHLARILPERLALVLGFLLAIGVFGALGNDLILRRALAAFDASYRAMDAALTEAPDPPADPLKTGSAASLIGWEGIGAEGRNRIADPLDAAAIAAITGRPALAPLRVYVGLGSAETPQGRAALALAEAIRIGAFARGTLVIATPTGTGWVDPAAMMPLEVLTDGDVATISVQYSYLPSWLSLLTVPEYGARTAREVFEAIHGHWRHLPADSRPRLYLFGLSLGALNSDLSADFYDLIGDPYQGALWVGAPFASRSWAQITADRQPDSPAWLPRFRDGAAVRFLNQADMPDAGLPWGPMRLVYLQYASDPITFFSPAILWRRPEWMTGPRGPGVIEAFRWLPLVTFLQVGFDLFTGTTAPRGHGHVYAGQDYLRGWLALLSPEGWDEAGLSRLRAALMARGL</sequence>
<dbReference type="InterPro" id="IPR027787">
    <property type="entry name" value="Alpha/beta-hydrolase_catalytic"/>
</dbReference>
<evidence type="ECO:0000256" key="1">
    <source>
        <dbReference type="SAM" id="Phobius"/>
    </source>
</evidence>
<gene>
    <name evidence="4" type="ORF">RGD00_20045</name>
</gene>
<evidence type="ECO:0000259" key="3">
    <source>
        <dbReference type="Pfam" id="PF15420"/>
    </source>
</evidence>
<feature type="domain" description="Alpha/beta-hydrolase catalytic" evidence="2">
    <location>
        <begin position="256"/>
        <end position="543"/>
    </location>
</feature>
<feature type="transmembrane region" description="Helical" evidence="1">
    <location>
        <begin position="21"/>
        <end position="40"/>
    </location>
</feature>
<organism evidence="4 5">
    <name type="scientific">Ruixingdingia sedimenti</name>
    <dbReference type="NCBI Taxonomy" id="3073604"/>
    <lineage>
        <taxon>Bacteria</taxon>
        <taxon>Pseudomonadati</taxon>
        <taxon>Pseudomonadota</taxon>
        <taxon>Alphaproteobacteria</taxon>
        <taxon>Rhodobacterales</taxon>
        <taxon>Paracoccaceae</taxon>
        <taxon>Ruixingdingia</taxon>
    </lineage>
</organism>
<dbReference type="EMBL" id="JAVKPH010000038">
    <property type="protein sequence ID" value="MDR5654908.1"/>
    <property type="molecule type" value="Genomic_DNA"/>
</dbReference>
<dbReference type="Proteomes" id="UP001247754">
    <property type="component" value="Unassembled WGS sequence"/>
</dbReference>
<proteinExistence type="predicted"/>
<feature type="transmembrane region" description="Helical" evidence="1">
    <location>
        <begin position="119"/>
        <end position="142"/>
    </location>
</feature>
<feature type="transmembrane region" description="Helical" evidence="1">
    <location>
        <begin position="162"/>
        <end position="179"/>
    </location>
</feature>
<feature type="transmembrane region" description="Helical" evidence="1">
    <location>
        <begin position="81"/>
        <end position="99"/>
    </location>
</feature>
<protein>
    <submittedName>
        <fullName evidence="4">Alpha/beta-hydrolase family protein</fullName>
    </submittedName>
</protein>
<name>A0ABU1FEA4_9RHOB</name>
<feature type="transmembrane region" description="Helical" evidence="1">
    <location>
        <begin position="46"/>
        <end position="69"/>
    </location>
</feature>
<keyword evidence="1" id="KW-0472">Membrane</keyword>
<evidence type="ECO:0000259" key="2">
    <source>
        <dbReference type="Pfam" id="PF10081"/>
    </source>
</evidence>
<comment type="caution">
    <text evidence="4">The sequence shown here is derived from an EMBL/GenBank/DDBJ whole genome shotgun (WGS) entry which is preliminary data.</text>
</comment>
<dbReference type="PIRSF" id="PIRSF007542">
    <property type="entry name" value="UCP007542"/>
    <property type="match status" value="1"/>
</dbReference>
<dbReference type="RefSeq" id="WP_310459050.1">
    <property type="nucleotide sequence ID" value="NZ_JAVKPH010000038.1"/>
</dbReference>
<dbReference type="InterPro" id="IPR012037">
    <property type="entry name" value="Alpha/beta-hydrolase_fam"/>
</dbReference>
<dbReference type="InterPro" id="IPR027788">
    <property type="entry name" value="Alpha/beta-hydrolase_N_dom"/>
</dbReference>